<dbReference type="GO" id="GO:0012506">
    <property type="term" value="C:vesicle membrane"/>
    <property type="evidence" value="ECO:0007669"/>
    <property type="project" value="InterPro"/>
</dbReference>
<dbReference type="RefSeq" id="WP_128525926.1">
    <property type="nucleotide sequence ID" value="NZ_CANLVY010000001.1"/>
</dbReference>
<dbReference type="EMBL" id="CP026118">
    <property type="protein sequence ID" value="QAS53659.1"/>
    <property type="molecule type" value="Genomic_DNA"/>
</dbReference>
<dbReference type="GO" id="GO:0031411">
    <property type="term" value="C:gas vesicle"/>
    <property type="evidence" value="ECO:0007669"/>
    <property type="project" value="UniProtKB-SubCell"/>
</dbReference>
<dbReference type="GO" id="GO:0005198">
    <property type="term" value="F:structural molecule activity"/>
    <property type="evidence" value="ECO:0007669"/>
    <property type="project" value="InterPro"/>
</dbReference>
<organism evidence="4 5">
    <name type="scientific">Halobacillus litoralis</name>
    <dbReference type="NCBI Taxonomy" id="45668"/>
    <lineage>
        <taxon>Bacteria</taxon>
        <taxon>Bacillati</taxon>
        <taxon>Bacillota</taxon>
        <taxon>Bacilli</taxon>
        <taxon>Bacillales</taxon>
        <taxon>Bacillaceae</taxon>
        <taxon>Halobacillus</taxon>
    </lineage>
</organism>
<comment type="similarity">
    <text evidence="3">Belongs to the gas vesicle GvpA family.</text>
</comment>
<dbReference type="PANTHER" id="PTHR35344">
    <property type="entry name" value="GAS VESICLE STRUCTURAL PROTEIN 2-RELATED"/>
    <property type="match status" value="1"/>
</dbReference>
<reference evidence="4 5" key="1">
    <citation type="submission" date="2018-01" db="EMBL/GenBank/DDBJ databases">
        <title>The whole genome sequencing and assembly of Halobacillus litoralis ERB031 strain.</title>
        <authorList>
            <person name="Lee S.-J."/>
            <person name="Park M.-K."/>
            <person name="Kim J.-Y."/>
            <person name="Lee Y.-J."/>
            <person name="Yi H."/>
            <person name="Bahn Y.-S."/>
            <person name="Kim J.F."/>
            <person name="Lee D.-W."/>
        </authorList>
    </citation>
    <scope>NUCLEOTIDE SEQUENCE [LARGE SCALE GENOMIC DNA]</scope>
    <source>
        <strain evidence="4 5">ERB 031</strain>
    </source>
</reference>
<gene>
    <name evidence="4" type="ORF">HLI_16340</name>
</gene>
<dbReference type="Proteomes" id="UP000287756">
    <property type="component" value="Chromosome"/>
</dbReference>
<accession>A0A410MG07</accession>
<evidence type="ECO:0000256" key="2">
    <source>
        <dbReference type="ARBA" id="ARBA00035108"/>
    </source>
</evidence>
<comment type="subcellular location">
    <subcellularLocation>
        <location evidence="2">Gas vesicle</location>
    </subcellularLocation>
</comment>
<protein>
    <submittedName>
        <fullName evidence="4">Gas vesicle protein</fullName>
    </submittedName>
</protein>
<dbReference type="PANTHER" id="PTHR35344:SF4">
    <property type="entry name" value="GAS VESICLE PROTEIN A1"/>
    <property type="match status" value="1"/>
</dbReference>
<dbReference type="PROSITE" id="PS00234">
    <property type="entry name" value="GAS_VESICLE_A_1"/>
    <property type="match status" value="1"/>
</dbReference>
<dbReference type="InterPro" id="IPR050530">
    <property type="entry name" value="GvpA"/>
</dbReference>
<keyword evidence="1" id="KW-0304">Gas vesicle</keyword>
<evidence type="ECO:0000256" key="1">
    <source>
        <dbReference type="ARBA" id="ARBA00022987"/>
    </source>
</evidence>
<proteinExistence type="inferred from homology"/>
<sequence>MSRREEYENRDIALIDILDTVLDKGVAIKGDIVISIAGIDLVYLDLKLLVSAVETLVQSKEDEWVESIRSENMDKEKEALAHATERS</sequence>
<dbReference type="InterPro" id="IPR000638">
    <property type="entry name" value="Gas-vesicle_GvpA-like"/>
</dbReference>
<dbReference type="InterPro" id="IPR018493">
    <property type="entry name" value="GvpA-like_CS"/>
</dbReference>
<evidence type="ECO:0000313" key="5">
    <source>
        <dbReference type="Proteomes" id="UP000287756"/>
    </source>
</evidence>
<evidence type="ECO:0000256" key="3">
    <source>
        <dbReference type="ARBA" id="ARBA00035646"/>
    </source>
</evidence>
<dbReference type="KEGG" id="hli:HLI_16340"/>
<dbReference type="OrthoDB" id="8453627at2"/>
<dbReference type="AlphaFoldDB" id="A0A410MG07"/>
<dbReference type="Pfam" id="PF00741">
    <property type="entry name" value="Gas_vesicle"/>
    <property type="match status" value="1"/>
</dbReference>
<evidence type="ECO:0000313" key="4">
    <source>
        <dbReference type="EMBL" id="QAS53659.1"/>
    </source>
</evidence>
<name>A0A410MG07_9BACI</name>